<gene>
    <name evidence="13" type="ORF">BA177_07185</name>
</gene>
<dbReference type="SUPFAM" id="SSF56935">
    <property type="entry name" value="Porins"/>
    <property type="match status" value="1"/>
</dbReference>
<evidence type="ECO:0000256" key="7">
    <source>
        <dbReference type="ARBA" id="ARBA00023237"/>
    </source>
</evidence>
<evidence type="ECO:0008006" key="15">
    <source>
        <dbReference type="Google" id="ProtNLM"/>
    </source>
</evidence>
<keyword evidence="14" id="KW-1185">Reference proteome</keyword>
<keyword evidence="3 8" id="KW-1134">Transmembrane beta strand</keyword>
<dbReference type="RefSeq" id="WP_068614800.1">
    <property type="nucleotide sequence ID" value="NZ_CP016268.1"/>
</dbReference>
<accession>A0A193LF61</accession>
<keyword evidence="10" id="KW-1133">Transmembrane helix</keyword>
<evidence type="ECO:0000256" key="2">
    <source>
        <dbReference type="ARBA" id="ARBA00022448"/>
    </source>
</evidence>
<comment type="subcellular location">
    <subcellularLocation>
        <location evidence="1 8">Cell outer membrane</location>
        <topology evidence="1 8">Multi-pass membrane protein</topology>
    </subcellularLocation>
</comment>
<dbReference type="InterPro" id="IPR000531">
    <property type="entry name" value="Beta-barrel_TonB"/>
</dbReference>
<sequence>MTLTITPTSSRRPDRQQAASFARFFLAIVLSAFVSIALPVNAQDANAGAINGRVVNPGTQNYLSGVMIRLRETGATTSSASDGSFRFNNLPSGTYSVELSYIGFESKVEQVSVAAGENALTLIEIGPETLDEVVTTGVRGAQAAALNEQRSNDNISNVISSDQLGRFPDRNIAEAMRRVPGVSIEREEKAGDGRYVSIRGLDSGLNNFKLNGMNVAQQEEDNRRVALDVIQIEAVSKVIVNKTLLPNHDGDGIGGSVELISATAFDYRELYMDMNAEGFYNDFSDDLGGKLAGTFATVFGPDDRWGILVSAAYSDRSTAGYGLLNDEDWVSVLEQDDGDPLESGNTPEVYDFGMLRFDNDRENIGINTAISLQATDNTLLTFKGSYNRLDDTELNRGIFFVGDDDELYQGGMLNPEDGYTARIYGEYEESVFRSQSYNLLGETQRGPWRFDYSVGYSEGIRDEPNDYELSFEKDMSSSTILWDRSDNEFPSPILNPADSAAIASAAGWSLSGNDIDEDRAKDRKTAVTFDAMRDLSGSGAFEYMKMGIKYQQSERSLFEANVLEADGDLFFEEDGFRGSDVNFADIGSPYSSIFAIDEGMLSNWRNIGFGLVDDGVLENEYVDDGSIPLDADTYSATEDILAGYIMAQANVGNWEIIGGVRVEQTEVSVKNLELIENDDAGTETLTPIKTDSSYTDVLPRLQVNYRASDDLIFRGAVFASLARPEFQFIAGTTEIAIEDGTADIFLGNPDLETAQAWNFDFGVEYYYGGIGILSANVFYKTIDGFIFNDDAPEGDGDASRFENDPRLAGLEIGDVETFYNGKTAEVYGLELNFIRQFTDLEGFWGGFGTYVNLTLQESSADSGLEGRDDVEFFNAPGTIGTAALTYQGERFEANLAYSYRDQFLFGFSQFQESIYEQDYDSLDFTTNFDVTDRIRLVFRATDITDDGTKAIVRRTFGSGNAYLDNSNYNGRNFTLGINARFR</sequence>
<keyword evidence="5 9" id="KW-0798">TonB box</keyword>
<evidence type="ECO:0000256" key="9">
    <source>
        <dbReference type="RuleBase" id="RU003357"/>
    </source>
</evidence>
<proteinExistence type="inferred from homology"/>
<evidence type="ECO:0000256" key="4">
    <source>
        <dbReference type="ARBA" id="ARBA00022692"/>
    </source>
</evidence>
<dbReference type="GO" id="GO:0009279">
    <property type="term" value="C:cell outer membrane"/>
    <property type="evidence" value="ECO:0007669"/>
    <property type="project" value="UniProtKB-SubCell"/>
</dbReference>
<protein>
    <recommendedName>
        <fullName evidence="15">TonB-dependent receptor</fullName>
    </recommendedName>
</protein>
<dbReference type="Proteomes" id="UP000092695">
    <property type="component" value="Chromosome"/>
</dbReference>
<feature type="domain" description="TonB-dependent receptor-like beta-barrel" evidence="11">
    <location>
        <begin position="491"/>
        <end position="939"/>
    </location>
</feature>
<dbReference type="Gene3D" id="2.170.130.10">
    <property type="entry name" value="TonB-dependent receptor, plug domain"/>
    <property type="match status" value="1"/>
</dbReference>
<dbReference type="InterPro" id="IPR013784">
    <property type="entry name" value="Carb-bd-like_fold"/>
</dbReference>
<keyword evidence="6 8" id="KW-0472">Membrane</keyword>
<dbReference type="STRING" id="1548547.BA177_07185"/>
<dbReference type="Pfam" id="PF07715">
    <property type="entry name" value="Plug"/>
    <property type="match status" value="1"/>
</dbReference>
<organism evidence="13 14">
    <name type="scientific">Woeseia oceani</name>
    <dbReference type="NCBI Taxonomy" id="1548547"/>
    <lineage>
        <taxon>Bacteria</taxon>
        <taxon>Pseudomonadati</taxon>
        <taxon>Pseudomonadota</taxon>
        <taxon>Gammaproteobacteria</taxon>
        <taxon>Woeseiales</taxon>
        <taxon>Woeseiaceae</taxon>
        <taxon>Woeseia</taxon>
    </lineage>
</organism>
<dbReference type="InterPro" id="IPR037066">
    <property type="entry name" value="Plug_dom_sf"/>
</dbReference>
<dbReference type="InterPro" id="IPR039426">
    <property type="entry name" value="TonB-dep_rcpt-like"/>
</dbReference>
<evidence type="ECO:0000256" key="5">
    <source>
        <dbReference type="ARBA" id="ARBA00023077"/>
    </source>
</evidence>
<dbReference type="NCBIfam" id="TIGR01782">
    <property type="entry name" value="TonB-Xanth-Caul"/>
    <property type="match status" value="1"/>
</dbReference>
<evidence type="ECO:0000256" key="6">
    <source>
        <dbReference type="ARBA" id="ARBA00023136"/>
    </source>
</evidence>
<dbReference type="OrthoDB" id="99276at2"/>
<dbReference type="PANTHER" id="PTHR40980:SF4">
    <property type="entry name" value="TONB-DEPENDENT RECEPTOR-LIKE BETA-BARREL DOMAIN-CONTAINING PROTEIN"/>
    <property type="match status" value="1"/>
</dbReference>
<keyword evidence="4 8" id="KW-0812">Transmembrane</keyword>
<evidence type="ECO:0000256" key="1">
    <source>
        <dbReference type="ARBA" id="ARBA00004571"/>
    </source>
</evidence>
<keyword evidence="2 8" id="KW-0813">Transport</keyword>
<dbReference type="InterPro" id="IPR010104">
    <property type="entry name" value="TonB_rcpt_bac"/>
</dbReference>
<dbReference type="Pfam" id="PF00593">
    <property type="entry name" value="TonB_dep_Rec_b-barrel"/>
    <property type="match status" value="1"/>
</dbReference>
<evidence type="ECO:0000256" key="3">
    <source>
        <dbReference type="ARBA" id="ARBA00022452"/>
    </source>
</evidence>
<dbReference type="PROSITE" id="PS52016">
    <property type="entry name" value="TONB_DEPENDENT_REC_3"/>
    <property type="match status" value="1"/>
</dbReference>
<dbReference type="Gene3D" id="2.40.170.20">
    <property type="entry name" value="TonB-dependent receptor, beta-barrel domain"/>
    <property type="match status" value="1"/>
</dbReference>
<evidence type="ECO:0000259" key="11">
    <source>
        <dbReference type="Pfam" id="PF00593"/>
    </source>
</evidence>
<feature type="transmembrane region" description="Helical" evidence="10">
    <location>
        <begin position="21"/>
        <end position="40"/>
    </location>
</feature>
<keyword evidence="7 8" id="KW-0998">Cell outer membrane</keyword>
<dbReference type="PANTHER" id="PTHR40980">
    <property type="entry name" value="PLUG DOMAIN-CONTAINING PROTEIN"/>
    <property type="match status" value="1"/>
</dbReference>
<dbReference type="InterPro" id="IPR036942">
    <property type="entry name" value="Beta-barrel_TonB_sf"/>
</dbReference>
<evidence type="ECO:0000256" key="8">
    <source>
        <dbReference type="PROSITE-ProRule" id="PRU01360"/>
    </source>
</evidence>
<reference evidence="13 14" key="1">
    <citation type="submission" date="2016-06" db="EMBL/GenBank/DDBJ databases">
        <title>Complete genome sequence of a deep-branching marine Gamma Proteobacterium Woeseia oceani type strain XK5.</title>
        <authorList>
            <person name="Mu D."/>
            <person name="Du Z."/>
        </authorList>
    </citation>
    <scope>NUCLEOTIDE SEQUENCE [LARGE SCALE GENOMIC DNA]</scope>
    <source>
        <strain evidence="13 14">XK5</strain>
    </source>
</reference>
<evidence type="ECO:0000313" key="14">
    <source>
        <dbReference type="Proteomes" id="UP000092695"/>
    </source>
</evidence>
<dbReference type="SUPFAM" id="SSF49452">
    <property type="entry name" value="Starch-binding domain-like"/>
    <property type="match status" value="1"/>
</dbReference>
<comment type="similarity">
    <text evidence="8 9">Belongs to the TonB-dependent receptor family.</text>
</comment>
<dbReference type="GO" id="GO:0030246">
    <property type="term" value="F:carbohydrate binding"/>
    <property type="evidence" value="ECO:0007669"/>
    <property type="project" value="InterPro"/>
</dbReference>
<evidence type="ECO:0000313" key="13">
    <source>
        <dbReference type="EMBL" id="ANO51019.1"/>
    </source>
</evidence>
<evidence type="ECO:0000259" key="12">
    <source>
        <dbReference type="Pfam" id="PF07715"/>
    </source>
</evidence>
<feature type="domain" description="TonB-dependent receptor plug" evidence="12">
    <location>
        <begin position="151"/>
        <end position="242"/>
    </location>
</feature>
<dbReference type="AlphaFoldDB" id="A0A193LF61"/>
<dbReference type="KEGG" id="woc:BA177_07185"/>
<dbReference type="Gene3D" id="2.60.40.1120">
    <property type="entry name" value="Carboxypeptidase-like, regulatory domain"/>
    <property type="match status" value="1"/>
</dbReference>
<dbReference type="Pfam" id="PF13620">
    <property type="entry name" value="CarboxypepD_reg"/>
    <property type="match status" value="1"/>
</dbReference>
<dbReference type="InterPro" id="IPR012910">
    <property type="entry name" value="Plug_dom"/>
</dbReference>
<evidence type="ECO:0000256" key="10">
    <source>
        <dbReference type="SAM" id="Phobius"/>
    </source>
</evidence>
<dbReference type="EMBL" id="CP016268">
    <property type="protein sequence ID" value="ANO51019.1"/>
    <property type="molecule type" value="Genomic_DNA"/>
</dbReference>
<name>A0A193LF61_9GAMM</name>